<dbReference type="Proteomes" id="UP000236664">
    <property type="component" value="Unassembled WGS sequence"/>
</dbReference>
<dbReference type="EMBL" id="MTQA01000132">
    <property type="protein sequence ID" value="PNP77054.1"/>
    <property type="molecule type" value="Genomic_DNA"/>
</dbReference>
<evidence type="ECO:0000313" key="1">
    <source>
        <dbReference type="EMBL" id="PNP77054.1"/>
    </source>
</evidence>
<organism evidence="1 2">
    <name type="scientific">Gibberella nygamai</name>
    <name type="common">Bean root rot disease fungus</name>
    <name type="synonym">Fusarium nygamai</name>
    <dbReference type="NCBI Taxonomy" id="42673"/>
    <lineage>
        <taxon>Eukaryota</taxon>
        <taxon>Fungi</taxon>
        <taxon>Dikarya</taxon>
        <taxon>Ascomycota</taxon>
        <taxon>Pezizomycotina</taxon>
        <taxon>Sordariomycetes</taxon>
        <taxon>Hypocreomycetidae</taxon>
        <taxon>Hypocreales</taxon>
        <taxon>Nectriaceae</taxon>
        <taxon>Fusarium</taxon>
        <taxon>Fusarium fujikuroi species complex</taxon>
    </lineage>
</organism>
<protein>
    <submittedName>
        <fullName evidence="1">Uncharacterized protein</fullName>
    </submittedName>
</protein>
<comment type="caution">
    <text evidence="1">The sequence shown here is derived from an EMBL/GenBank/DDBJ whole genome shotgun (WGS) entry which is preliminary data.</text>
</comment>
<dbReference type="AlphaFoldDB" id="A0A2K0W444"/>
<evidence type="ECO:0000313" key="2">
    <source>
        <dbReference type="Proteomes" id="UP000236664"/>
    </source>
</evidence>
<gene>
    <name evidence="1" type="ORF">FNYG_09667</name>
</gene>
<keyword evidence="2" id="KW-1185">Reference proteome</keyword>
<reference evidence="1 2" key="1">
    <citation type="submission" date="2017-06" db="EMBL/GenBank/DDBJ databases">
        <title>Genome of Fusarium nygamai isolate CS10214.</title>
        <authorList>
            <person name="Gardiner D.M."/>
            <person name="Obanor F."/>
            <person name="Kazan K."/>
        </authorList>
    </citation>
    <scope>NUCLEOTIDE SEQUENCE [LARGE SCALE GENOMIC DNA]</scope>
    <source>
        <strain evidence="1 2">CS10214</strain>
    </source>
</reference>
<proteinExistence type="predicted"/>
<accession>A0A2K0W444</accession>
<sequence>MLRPQSQTAKRNKRKQDILSLDEDNDAYIPNTALMLEFDLAMSNDQDESNPPMTRRLPSARFTNAPPQLLTAHSSFDIAVCFSLFRRQLHTGHNDL</sequence>
<name>A0A2K0W444_GIBNY</name>